<dbReference type="EMBL" id="CP001087">
    <property type="protein sequence ID" value="ACN17515.1"/>
    <property type="molecule type" value="Genomic_DNA"/>
</dbReference>
<proteinExistence type="predicted"/>
<organism evidence="1 2">
    <name type="scientific">Desulforapulum autotrophicum (strain ATCC 43914 / DSM 3382 / VKM B-1955 / HRM2)</name>
    <name type="common">Desulfobacterium autotrophicum</name>
    <dbReference type="NCBI Taxonomy" id="177437"/>
    <lineage>
        <taxon>Bacteria</taxon>
        <taxon>Pseudomonadati</taxon>
        <taxon>Thermodesulfobacteriota</taxon>
        <taxon>Desulfobacteria</taxon>
        <taxon>Desulfobacterales</taxon>
        <taxon>Desulfobacteraceae</taxon>
        <taxon>Desulforapulum</taxon>
    </lineage>
</organism>
<sequence length="141" mass="16599">MPAHPWHIKPTFTLQEAYSIMTETLQVHGSVEQSISDDEREQFWKSHIESWSPSGLSQAEYCRRNDLNIPRFRYWKHRFRKENLPLDFVQIPSVPVKSTRLFQHTGNPSLRIIMNSEFTIEVQDDFSPVVLEKVILTLKGM</sequence>
<evidence type="ECO:0008006" key="3">
    <source>
        <dbReference type="Google" id="ProtNLM"/>
    </source>
</evidence>
<evidence type="ECO:0000313" key="1">
    <source>
        <dbReference type="EMBL" id="ACN17515.1"/>
    </source>
</evidence>
<dbReference type="Proteomes" id="UP000000442">
    <property type="component" value="Chromosome"/>
</dbReference>
<dbReference type="STRING" id="177437.HRM2_44590"/>
<keyword evidence="2" id="KW-1185">Reference proteome</keyword>
<dbReference type="NCBIfam" id="NF047593">
    <property type="entry name" value="IS66_ISAeme5_TnpA"/>
    <property type="match status" value="1"/>
</dbReference>
<protein>
    <recommendedName>
        <fullName evidence="3">Transposase</fullName>
    </recommendedName>
</protein>
<evidence type="ECO:0000313" key="2">
    <source>
        <dbReference type="Proteomes" id="UP000000442"/>
    </source>
</evidence>
<reference evidence="1 2" key="1">
    <citation type="journal article" date="2009" name="Environ. Microbiol.">
        <title>Genome sequence of Desulfobacterium autotrophicum HRM2, a marine sulfate reducer oxidizing organic carbon completely to carbon dioxide.</title>
        <authorList>
            <person name="Strittmatter A.W."/>
            <person name="Liesegang H."/>
            <person name="Rabus R."/>
            <person name="Decker I."/>
            <person name="Amann J."/>
            <person name="Andres S."/>
            <person name="Henne A."/>
            <person name="Fricke W.F."/>
            <person name="Martinez-Arias R."/>
            <person name="Bartels D."/>
            <person name="Goesmann A."/>
            <person name="Krause L."/>
            <person name="Puehler A."/>
            <person name="Klenk H.P."/>
            <person name="Richter M."/>
            <person name="Schuler M."/>
            <person name="Gloeckner F.O."/>
            <person name="Meyerdierks A."/>
            <person name="Gottschalk G."/>
            <person name="Amann R."/>
        </authorList>
    </citation>
    <scope>NUCLEOTIDE SEQUENCE [LARGE SCALE GENOMIC DNA]</scope>
    <source>
        <strain evidence="2">ATCC 43914 / DSM 3382 / HRM2</strain>
    </source>
</reference>
<dbReference type="HOGENOM" id="CLU_151804_4_0_7"/>
<dbReference type="AlphaFoldDB" id="C0QF14"/>
<dbReference type="eggNOG" id="COG2963">
    <property type="taxonomic scope" value="Bacteria"/>
</dbReference>
<dbReference type="KEGG" id="dat:HRM2_44590"/>
<gene>
    <name evidence="1" type="ordered locus">HRM2_44590</name>
</gene>
<accession>C0QF14</accession>
<name>C0QF14_DESAH</name>